<dbReference type="OrthoDB" id="25002at2759"/>
<dbReference type="SUPFAM" id="SSF47954">
    <property type="entry name" value="Cyclin-like"/>
    <property type="match status" value="2"/>
</dbReference>
<dbReference type="Gene3D" id="1.10.472.10">
    <property type="entry name" value="Cyclin-like"/>
    <property type="match status" value="2"/>
</dbReference>
<feature type="compositionally biased region" description="Low complexity" evidence="2">
    <location>
        <begin position="414"/>
        <end position="436"/>
    </location>
</feature>
<feature type="compositionally biased region" description="Basic and acidic residues" evidence="2">
    <location>
        <begin position="399"/>
        <end position="413"/>
    </location>
</feature>
<evidence type="ECO:0000256" key="1">
    <source>
        <dbReference type="RuleBase" id="RU000383"/>
    </source>
</evidence>
<sequence>MEGALHSPMFVGHVRHTTQTETQSESRRRVFLSSQIRRLSKRMGFPFYTCSSALQLFHRFQLQIKKNKTRALPDFNDNDLVIACVFVACKVEETVKKARDLILGFNQINLRPGEEELEFDDPEVENQKRRVIQVERFMLEFICFDFHQLKNAHKNVIQIAKYLESSYFSFDAKTLIYILKTVPQDVAQKAWNLADESYNTQICIQYPAHFIALASLFLACRLTDCDLIPVTMPSQFTYNLYCRLTGVLDISLLIIRHYQRTDELHETVDLKKLSDLQDLLEAQLQTALTRKIPVEVASVPVQQNADYPASYKSSSKRSRPDDDYDDYSQGGATTICSTTSSTPRGNYPSGLPPPLPPGTIPAPPPTFQQQGQRNYQDYPPRGNYQQQQYQSSGGGNYNHGRDQQRGGDWEGRHQPYQGNQQQHGGQPQQQQQSQPGRISFQVELPPRPSNSFNGRHFGASKGAYGRR</sequence>
<reference evidence="4 5" key="1">
    <citation type="submission" date="2016-07" db="EMBL/GenBank/DDBJ databases">
        <title>Pervasive Adenine N6-methylation of Active Genes in Fungi.</title>
        <authorList>
            <consortium name="DOE Joint Genome Institute"/>
            <person name="Mondo S.J."/>
            <person name="Dannebaum R.O."/>
            <person name="Kuo R.C."/>
            <person name="Labutti K."/>
            <person name="Haridas S."/>
            <person name="Kuo A."/>
            <person name="Salamov A."/>
            <person name="Ahrendt S.R."/>
            <person name="Lipzen A."/>
            <person name="Sullivan W."/>
            <person name="Andreopoulos W.B."/>
            <person name="Clum A."/>
            <person name="Lindquist E."/>
            <person name="Daum C."/>
            <person name="Ramamoorthy G.K."/>
            <person name="Gryganskyi A."/>
            <person name="Culley D."/>
            <person name="Magnuson J.K."/>
            <person name="James T.Y."/>
            <person name="O'Malley M.A."/>
            <person name="Stajich J.E."/>
            <person name="Spatafora J.W."/>
            <person name="Visel A."/>
            <person name="Grigoriev I.V."/>
        </authorList>
    </citation>
    <scope>NUCLEOTIDE SEQUENCE [LARGE SCALE GENOMIC DNA]</scope>
    <source>
        <strain evidence="4 5">JEL800</strain>
    </source>
</reference>
<evidence type="ECO:0000313" key="5">
    <source>
        <dbReference type="Proteomes" id="UP000193642"/>
    </source>
</evidence>
<dbReference type="EMBL" id="MCGO01000041">
    <property type="protein sequence ID" value="ORY39025.1"/>
    <property type="molecule type" value="Genomic_DNA"/>
</dbReference>
<dbReference type="InterPro" id="IPR043198">
    <property type="entry name" value="Cyclin/Ssn8"/>
</dbReference>
<dbReference type="Proteomes" id="UP000193642">
    <property type="component" value="Unassembled WGS sequence"/>
</dbReference>
<evidence type="ECO:0000256" key="2">
    <source>
        <dbReference type="SAM" id="MobiDB-lite"/>
    </source>
</evidence>
<dbReference type="InterPro" id="IPR013763">
    <property type="entry name" value="Cyclin-like_dom"/>
</dbReference>
<comment type="caution">
    <text evidence="4">The sequence shown here is derived from an EMBL/GenBank/DDBJ whole genome shotgun (WGS) entry which is preliminary data.</text>
</comment>
<keyword evidence="5" id="KW-1185">Reference proteome</keyword>
<organism evidence="4 5">
    <name type="scientific">Rhizoclosmatium globosum</name>
    <dbReference type="NCBI Taxonomy" id="329046"/>
    <lineage>
        <taxon>Eukaryota</taxon>
        <taxon>Fungi</taxon>
        <taxon>Fungi incertae sedis</taxon>
        <taxon>Chytridiomycota</taxon>
        <taxon>Chytridiomycota incertae sedis</taxon>
        <taxon>Chytridiomycetes</taxon>
        <taxon>Chytridiales</taxon>
        <taxon>Chytriomycetaceae</taxon>
        <taxon>Rhizoclosmatium</taxon>
    </lineage>
</organism>
<keyword evidence="1" id="KW-0195">Cyclin</keyword>
<evidence type="ECO:0000313" key="4">
    <source>
        <dbReference type="EMBL" id="ORY39025.1"/>
    </source>
</evidence>
<feature type="compositionally biased region" description="Pro residues" evidence="2">
    <location>
        <begin position="350"/>
        <end position="366"/>
    </location>
</feature>
<dbReference type="AlphaFoldDB" id="A0A1Y2BY83"/>
<feature type="compositionally biased region" description="Polar residues" evidence="2">
    <location>
        <begin position="330"/>
        <end position="344"/>
    </location>
</feature>
<dbReference type="STRING" id="329046.A0A1Y2BY83"/>
<feature type="domain" description="Cyclin-like" evidence="3">
    <location>
        <begin position="34"/>
        <end position="140"/>
    </location>
</feature>
<feature type="compositionally biased region" description="Low complexity" evidence="2">
    <location>
        <begin position="382"/>
        <end position="391"/>
    </location>
</feature>
<gene>
    <name evidence="4" type="ORF">BCR33DRAFT_853603</name>
</gene>
<protein>
    <recommendedName>
        <fullName evidence="3">Cyclin-like domain-containing protein</fullName>
    </recommendedName>
</protein>
<dbReference type="InterPro" id="IPR006671">
    <property type="entry name" value="Cyclin_N"/>
</dbReference>
<dbReference type="PANTHER" id="PTHR10026">
    <property type="entry name" value="CYCLIN"/>
    <property type="match status" value="1"/>
</dbReference>
<feature type="region of interest" description="Disordered" evidence="2">
    <location>
        <begin position="307"/>
        <end position="467"/>
    </location>
</feature>
<feature type="domain" description="Cyclin-like" evidence="3">
    <location>
        <begin position="166"/>
        <end position="256"/>
    </location>
</feature>
<dbReference type="CDD" id="cd20546">
    <property type="entry name" value="CYCLIN_SpCG1C_ScCTK2-like_rpt2"/>
    <property type="match status" value="1"/>
</dbReference>
<proteinExistence type="inferred from homology"/>
<dbReference type="Pfam" id="PF00134">
    <property type="entry name" value="Cyclin_N"/>
    <property type="match status" value="1"/>
</dbReference>
<dbReference type="InterPro" id="IPR036915">
    <property type="entry name" value="Cyclin-like_sf"/>
</dbReference>
<dbReference type="GO" id="GO:0016538">
    <property type="term" value="F:cyclin-dependent protein serine/threonine kinase regulator activity"/>
    <property type="evidence" value="ECO:0007669"/>
    <property type="project" value="InterPro"/>
</dbReference>
<dbReference type="SMART" id="SM00385">
    <property type="entry name" value="CYCLIN"/>
    <property type="match status" value="2"/>
</dbReference>
<evidence type="ECO:0000259" key="3">
    <source>
        <dbReference type="SMART" id="SM00385"/>
    </source>
</evidence>
<name>A0A1Y2BY83_9FUNG</name>
<dbReference type="GO" id="GO:0006357">
    <property type="term" value="P:regulation of transcription by RNA polymerase II"/>
    <property type="evidence" value="ECO:0007669"/>
    <property type="project" value="InterPro"/>
</dbReference>
<comment type="similarity">
    <text evidence="1">Belongs to the cyclin family.</text>
</comment>
<accession>A0A1Y2BY83</accession>